<protein>
    <submittedName>
        <fullName evidence="1">Uncharacterized protein</fullName>
    </submittedName>
</protein>
<accession>A0A840F418</accession>
<dbReference type="EMBL" id="JACIFP010000001">
    <property type="protein sequence ID" value="MBB4137233.1"/>
    <property type="molecule type" value="Genomic_DNA"/>
</dbReference>
<keyword evidence="2" id="KW-1185">Reference proteome</keyword>
<dbReference type="Proteomes" id="UP000551501">
    <property type="component" value="Unassembled WGS sequence"/>
</dbReference>
<sequence length="143" mass="15191">MAERDDSHWEGMSASIERGEYTVAGPVELGPAAVTDDATSPPPTTVAELRRLLDHLPPGMPVLVDGCEAAFAAIGAVVITEVVELSGRPSYMGRFEHPADAARAVAGEDAAAWRITEPGPLPQRVGEPVVALVLRREVREVDE</sequence>
<gene>
    <name evidence="1" type="ORF">BKA16_003785</name>
</gene>
<reference evidence="1 2" key="1">
    <citation type="submission" date="2020-08" db="EMBL/GenBank/DDBJ databases">
        <title>Sequencing the genomes of 1000 actinobacteria strains.</title>
        <authorList>
            <person name="Klenk H.-P."/>
        </authorList>
    </citation>
    <scope>NUCLEOTIDE SEQUENCE [LARGE SCALE GENOMIC DNA]</scope>
    <source>
        <strain evidence="1 2">DSM 45298</strain>
    </source>
</reference>
<dbReference type="AlphaFoldDB" id="A0A840F418"/>
<dbReference type="RefSeq" id="WP_246371821.1">
    <property type="nucleotide sequence ID" value="NZ_BAABHL010000126.1"/>
</dbReference>
<comment type="caution">
    <text evidence="1">The sequence shown here is derived from an EMBL/GenBank/DDBJ whole genome shotgun (WGS) entry which is preliminary data.</text>
</comment>
<evidence type="ECO:0000313" key="1">
    <source>
        <dbReference type="EMBL" id="MBB4137233.1"/>
    </source>
</evidence>
<organism evidence="1 2">
    <name type="scientific">Gordonia humi</name>
    <dbReference type="NCBI Taxonomy" id="686429"/>
    <lineage>
        <taxon>Bacteria</taxon>
        <taxon>Bacillati</taxon>
        <taxon>Actinomycetota</taxon>
        <taxon>Actinomycetes</taxon>
        <taxon>Mycobacteriales</taxon>
        <taxon>Gordoniaceae</taxon>
        <taxon>Gordonia</taxon>
    </lineage>
</organism>
<name>A0A840F418_9ACTN</name>
<evidence type="ECO:0000313" key="2">
    <source>
        <dbReference type="Proteomes" id="UP000551501"/>
    </source>
</evidence>
<proteinExistence type="predicted"/>